<dbReference type="InterPro" id="IPR010441">
    <property type="entry name" value="CH_2"/>
</dbReference>
<dbReference type="InterPro" id="IPR054517">
    <property type="entry name" value="SPEF2_D5"/>
</dbReference>
<evidence type="ECO:0000259" key="8">
    <source>
        <dbReference type="PROSITE" id="PS50853"/>
    </source>
</evidence>
<keyword evidence="9" id="KW-0282">Flagellum</keyword>
<dbReference type="InterPro" id="IPR013783">
    <property type="entry name" value="Ig-like_fold"/>
</dbReference>
<dbReference type="InterPro" id="IPR036872">
    <property type="entry name" value="CH_dom_sf"/>
</dbReference>
<sequence>MSEILCQWLNQELKVSRTVSPKSFAKVFSSGYLIGEVLHKFELQDDFSEFTESRVSSAKLNNFSRLEPTLHLLGVQFDQTVVHNIITEKPGAATKLLYQLYIALQKKKKSGLTGLEIQTMNPLTNLKLQNMKTEAFREQRLNRRRQNEIMAKIQAAIIQIPKPAPNRTLKALEAQKMMKKKKEAEDVANEIKKFEALIKKDLQAKESVSKTSLDTAGQMTTDLLNTYSDDEYIKKIQKRLEEDAFAREQREKRRRRLLMDQLIAHEAQEALAKQAKIDFEEQIHRDKEIHEQIAVERAQARYKKHYSICAEILDQILDLSTKALAKQAKIDFEEQIHRDKEIHEQIAVERAQARYKKHYSICAEILDQILELSTKVADYRMLTNNLIPSKLMHDWKELFFHGKPVYEQASIKQLTTKPSTEQLIELEKRDLLDNNDYEEYKNMVGEWALPEEMIDNVPPSNNSILGHVLYRLVEKSLPLRVESTVSEFPSFAIKGCLLGKTFSGKTTILKSLQKDFPIQILSIDALVQEAIQAFHDNEKVSEALPVEKGGETLPAPQEGNKESQASTDTNEIPKAEEVKFSDSFSDLTVRAQLGAKSEQLLKKGKSIPDLLLVNILVNAINEFPANKGWILDGFPMTLNQAQLLEDALRGYSRNHLEMEAKKAQISTLVVDPTTSKEIPIPPSPFDFVILLDIADTSSLNRLNDIIAKDFLHEIALEDISQRVAADNQDKDGDQNLRDQIQHRIICFLDNWPLLEKWFSEPENILIKINADVDKETLCQKVKQIFATETIKKKNKVEKKLEEKEAEKIAAASLSEPPPPTTPPPPPPEPEKEKEIHPPRESSKTAKGKPQSGSPKGKPSGGKVSVKKSPAGSTDISPTPISQPKPGSSEEWVYVNEPIPEEIPSFLVPYWELIENSYINTIKTVLRHLREDQHTVISHLYEIRIPLVPRISISPETSSPKPKMKSVIKGKIDYALENVESNFEADERLVMDIWQQASLAISQMVATEIHQRLMEEEKENQPADQKEKSPLSSANKKAKKELPKKKKEDKKLKGISPSVIESFPVIVTQEEIAEMEKKNELRLKIKEEHLAALQFEEIAAQFRLDLIKTKALTVLEDLVIKVVDVYKLMEKWLGERYLNEMASVKKLIEVAQYHIETSTKIQNELYLSQEDFYINGDIKVFPDPPPPIRPPPIEKEENGTLTIEQLDSLRYQFLDVAPKGIIGNKAFTDILLDLVTLNLGTNSFPSSWMHLSQPDLQELTSLLIVNSELVDWRKFLLVTSMPWPIPLEEELLDTLQRFKAVDEEQLGTITFEQYMQAGLWFTGDEDIKIPENPLEPLPFNRQEHLIEFFFRLFADYEKDPPQLDYTQMLLYFACHPDPVEGVYRALSVAIGTHVFQEDKTLTPIAEKTSFSTDTSQIEESSEPEESVAREEKELKEEREEREQKEEIPENANTEKISMETLLKVFRGGNEAQDANRFVSHLKIENIYAESFIKVFQDLGARNLEPIEVSVLLKHPFTQDLISSYPDYKIPVSITKGVLIQLGLDLRHAGTFLRMTILGTAFGMVFYLLQAVSGESGYAQNGDLEDAEPDDYSFSCYSQLEVNGPQHTLTCAFDDPDVNSTNLDFEICKNLVGVECLHLSKLQDRYFLRTKKFLLVGDSKICVKLGDKKITCKNINIVEIVKPEAPFDVKVMYHEEAKEFVVTFNTSHSQKSYLTIKDLIHDVAYRQEKDEDNWMHKNLSNTKLTLLQRKLQPDAMYEIKVRSIPTDYFKGFWSEWSPSYHFRTSESKGEWMDPVVLTISILSFLSMALLVILACVLWKKRIKPIVWPSLPDHKKTLEQLCKKPKKNLNVSFNPESFLDCQIHKVDGIQARDETEGFLQDAFSPQIEACEKQRLGGGMQRPSWPSEHAVITPGTFREDAPLRCLTGNVTACNPPILPSSGSPNCGDSDKNGTHVYQGMLLSPRTTNNNLSIPCPLQLGILTLNPVSQGQPILTSQDSPSSLQSEEAYVTMSSFYQNQ</sequence>
<feature type="compositionally biased region" description="Polar residues" evidence="5">
    <location>
        <begin position="873"/>
        <end position="885"/>
    </location>
</feature>
<dbReference type="InterPro" id="IPR001715">
    <property type="entry name" value="CH_dom"/>
</dbReference>
<dbReference type="Gene3D" id="2.60.40.10">
    <property type="entry name" value="Immunoglobulins"/>
    <property type="match status" value="1"/>
</dbReference>
<dbReference type="GO" id="GO:0007288">
    <property type="term" value="P:sperm axoneme assembly"/>
    <property type="evidence" value="ECO:0007669"/>
    <property type="project" value="TreeGrafter"/>
</dbReference>
<feature type="compositionally biased region" description="Basic residues" evidence="5">
    <location>
        <begin position="1035"/>
        <end position="1047"/>
    </location>
</feature>
<reference evidence="10" key="1">
    <citation type="submission" date="2012-07" db="EMBL/GenBank/DDBJ databases">
        <title>Genome of the Chinese tree shrew, a rising model animal genetically related to primates.</title>
        <authorList>
            <person name="Zhang G."/>
            <person name="Fan Y."/>
            <person name="Yao Y."/>
            <person name="Huang Z."/>
        </authorList>
    </citation>
    <scope>NUCLEOTIDE SEQUENCE [LARGE SCALE GENOMIC DNA]</scope>
</reference>
<dbReference type="EMBL" id="KB320948">
    <property type="protein sequence ID" value="ELW53494.1"/>
    <property type="molecule type" value="Genomic_DNA"/>
</dbReference>
<feature type="transmembrane region" description="Helical" evidence="6">
    <location>
        <begin position="1793"/>
        <end position="1816"/>
    </location>
</feature>
<keyword evidence="2" id="KW-0832">Ubl conjugation</keyword>
<dbReference type="PROSITE" id="PS50853">
    <property type="entry name" value="FN3"/>
    <property type="match status" value="1"/>
</dbReference>
<feature type="region of interest" description="Disordered" evidence="5">
    <location>
        <begin position="1406"/>
        <end position="1451"/>
    </location>
</feature>
<proteinExistence type="predicted"/>
<evidence type="ECO:0000313" key="10">
    <source>
        <dbReference type="Proteomes" id="UP000011518"/>
    </source>
</evidence>
<evidence type="ECO:0000256" key="4">
    <source>
        <dbReference type="ARBA" id="ARBA00047072"/>
    </source>
</evidence>
<dbReference type="Pfam" id="PF22946">
    <property type="entry name" value="SPEF2_D5"/>
    <property type="match status" value="1"/>
</dbReference>
<dbReference type="STRING" id="246437.L9JTG1"/>
<evidence type="ECO:0000256" key="5">
    <source>
        <dbReference type="SAM" id="MobiDB-lite"/>
    </source>
</evidence>
<organism evidence="9 10">
    <name type="scientific">Tupaia chinensis</name>
    <name type="common">Chinese tree shrew</name>
    <name type="synonym">Tupaia belangeri chinensis</name>
    <dbReference type="NCBI Taxonomy" id="246437"/>
    <lineage>
        <taxon>Eukaryota</taxon>
        <taxon>Metazoa</taxon>
        <taxon>Chordata</taxon>
        <taxon>Craniata</taxon>
        <taxon>Vertebrata</taxon>
        <taxon>Euteleostomi</taxon>
        <taxon>Mammalia</taxon>
        <taxon>Eutheria</taxon>
        <taxon>Euarchontoglires</taxon>
        <taxon>Scandentia</taxon>
        <taxon>Tupaiidae</taxon>
        <taxon>Tupaia</taxon>
    </lineage>
</organism>
<dbReference type="Gene3D" id="2.60.40.1870">
    <property type="match status" value="1"/>
</dbReference>
<keyword evidence="9" id="KW-0969">Cilium</keyword>
<feature type="domain" description="Fibronectin type-III" evidence="8">
    <location>
        <begin position="1683"/>
        <end position="1785"/>
    </location>
</feature>
<keyword evidence="6" id="KW-0472">Membrane</keyword>
<dbReference type="InterPro" id="IPR056199">
    <property type="entry name" value="SPEF2_C"/>
</dbReference>
<reference evidence="10" key="2">
    <citation type="journal article" date="2013" name="Nat. Commun.">
        <title>Genome of the Chinese tree shrew.</title>
        <authorList>
            <person name="Fan Y."/>
            <person name="Huang Z.Y."/>
            <person name="Cao C.C."/>
            <person name="Chen C.S."/>
            <person name="Chen Y.X."/>
            <person name="Fan D.D."/>
            <person name="He J."/>
            <person name="Hou H.L."/>
            <person name="Hu L."/>
            <person name="Hu X.T."/>
            <person name="Jiang X.T."/>
            <person name="Lai R."/>
            <person name="Lang Y.S."/>
            <person name="Liang B."/>
            <person name="Liao S.G."/>
            <person name="Mu D."/>
            <person name="Ma Y.Y."/>
            <person name="Niu Y.Y."/>
            <person name="Sun X.Q."/>
            <person name="Xia J.Q."/>
            <person name="Xiao J."/>
            <person name="Xiong Z.Q."/>
            <person name="Xu L."/>
            <person name="Yang L."/>
            <person name="Zhang Y."/>
            <person name="Zhao W."/>
            <person name="Zhao X.D."/>
            <person name="Zheng Y.T."/>
            <person name="Zhou J.M."/>
            <person name="Zhu Y.B."/>
            <person name="Zhang G.J."/>
            <person name="Wang J."/>
            <person name="Yao Y.G."/>
        </authorList>
    </citation>
    <scope>NUCLEOTIDE SEQUENCE [LARGE SCALE GENOMIC DNA]</scope>
</reference>
<dbReference type="Proteomes" id="UP000011518">
    <property type="component" value="Unassembled WGS sequence"/>
</dbReference>
<keyword evidence="9" id="KW-0966">Cell projection</keyword>
<dbReference type="PROSITE" id="PS50021">
    <property type="entry name" value="CH"/>
    <property type="match status" value="1"/>
</dbReference>
<dbReference type="Pfam" id="PF24082">
    <property type="entry name" value="SPEF2_C"/>
    <property type="match status" value="1"/>
</dbReference>
<dbReference type="PANTHER" id="PTHR14919">
    <property type="entry name" value="KPL2-RELATED"/>
    <property type="match status" value="1"/>
</dbReference>
<dbReference type="GO" id="GO:0004896">
    <property type="term" value="F:cytokine receptor activity"/>
    <property type="evidence" value="ECO:0007669"/>
    <property type="project" value="InterPro"/>
</dbReference>
<dbReference type="SUPFAM" id="SSF52540">
    <property type="entry name" value="P-loop containing nucleoside triphosphate hydrolases"/>
    <property type="match status" value="1"/>
</dbReference>
<evidence type="ECO:0000256" key="3">
    <source>
        <dbReference type="ARBA" id="ARBA00025125"/>
    </source>
</evidence>
<feature type="compositionally biased region" description="Basic and acidic residues" evidence="5">
    <location>
        <begin position="828"/>
        <end position="843"/>
    </location>
</feature>
<dbReference type="FunCoup" id="L9JTG1">
    <property type="interactions" value="86"/>
</dbReference>
<dbReference type="Pfam" id="PF06294">
    <property type="entry name" value="CH_2"/>
    <property type="match status" value="1"/>
</dbReference>
<dbReference type="Gene3D" id="3.40.50.300">
    <property type="entry name" value="P-loop containing nucleotide triphosphate hydrolases"/>
    <property type="match status" value="1"/>
</dbReference>
<feature type="compositionally biased region" description="Basic and acidic residues" evidence="5">
    <location>
        <begin position="1014"/>
        <end position="1028"/>
    </location>
</feature>
<feature type="compositionally biased region" description="Low complexity" evidence="5">
    <location>
        <begin position="847"/>
        <end position="872"/>
    </location>
</feature>
<accession>L9JTG1</accession>
<dbReference type="PANTHER" id="PTHR14919:SF0">
    <property type="entry name" value="SPERM FLAGELLAR PROTEIN 2"/>
    <property type="match status" value="1"/>
</dbReference>
<dbReference type="Gene3D" id="1.10.418.10">
    <property type="entry name" value="Calponin-like domain"/>
    <property type="match status" value="1"/>
</dbReference>
<dbReference type="eggNOG" id="ENOG502QR7Y">
    <property type="taxonomic scope" value="Eukaryota"/>
</dbReference>
<evidence type="ECO:0000313" key="9">
    <source>
        <dbReference type="EMBL" id="ELW53494.1"/>
    </source>
</evidence>
<feature type="region of interest" description="Disordered" evidence="5">
    <location>
        <begin position="801"/>
        <end position="888"/>
    </location>
</feature>
<dbReference type="InterPro" id="IPR040997">
    <property type="entry name" value="FN3_7"/>
</dbReference>
<dbReference type="GO" id="GO:0005737">
    <property type="term" value="C:cytoplasm"/>
    <property type="evidence" value="ECO:0007669"/>
    <property type="project" value="UniProtKB-ARBA"/>
</dbReference>
<feature type="region of interest" description="Disordered" evidence="5">
    <location>
        <begin position="543"/>
        <end position="572"/>
    </location>
</feature>
<dbReference type="InParanoid" id="L9JTG1"/>
<evidence type="ECO:0000256" key="1">
    <source>
        <dbReference type="ARBA" id="ARBA00018930"/>
    </source>
</evidence>
<feature type="domain" description="Calponin-homology (CH)" evidence="7">
    <location>
        <begin position="1"/>
        <end position="105"/>
    </location>
</feature>
<dbReference type="SUPFAM" id="SSF49265">
    <property type="entry name" value="Fibronectin type III"/>
    <property type="match status" value="1"/>
</dbReference>
<protein>
    <recommendedName>
        <fullName evidence="1">Interleukin-7 receptor subunit alpha</fullName>
    </recommendedName>
</protein>
<evidence type="ECO:0000256" key="6">
    <source>
        <dbReference type="SAM" id="Phobius"/>
    </source>
</evidence>
<comment type="function">
    <text evidence="3">Receptor for interleukin-7. Also acts as a receptor for thymic stromal lymphopoietin (TSLP).</text>
</comment>
<keyword evidence="6" id="KW-0812">Transmembrane</keyword>
<dbReference type="InterPro" id="IPR036116">
    <property type="entry name" value="FN3_sf"/>
</dbReference>
<dbReference type="InterPro" id="IPR052634">
    <property type="entry name" value="Sperm_flagellar-bone_growth"/>
</dbReference>
<feature type="compositionally biased region" description="Basic and acidic residues" evidence="5">
    <location>
        <begin position="1425"/>
        <end position="1446"/>
    </location>
</feature>
<dbReference type="InterPro" id="IPR027417">
    <property type="entry name" value="P-loop_NTPase"/>
</dbReference>
<dbReference type="PROSITE" id="PS01355">
    <property type="entry name" value="HEMATOPO_REC_S_F1"/>
    <property type="match status" value="1"/>
</dbReference>
<dbReference type="GO" id="GO:0016020">
    <property type="term" value="C:membrane"/>
    <property type="evidence" value="ECO:0007669"/>
    <property type="project" value="InterPro"/>
</dbReference>
<evidence type="ECO:0000256" key="2">
    <source>
        <dbReference type="ARBA" id="ARBA00022843"/>
    </source>
</evidence>
<feature type="compositionally biased region" description="Pro residues" evidence="5">
    <location>
        <begin position="815"/>
        <end position="827"/>
    </location>
</feature>
<gene>
    <name evidence="9" type="ORF">TREES_T100020826</name>
</gene>
<dbReference type="CDD" id="cd00063">
    <property type="entry name" value="FN3"/>
    <property type="match status" value="1"/>
</dbReference>
<dbReference type="GO" id="GO:0097225">
    <property type="term" value="C:sperm midpiece"/>
    <property type="evidence" value="ECO:0007669"/>
    <property type="project" value="TreeGrafter"/>
</dbReference>
<dbReference type="Pfam" id="PF18447">
    <property type="entry name" value="FN3_7"/>
    <property type="match status" value="1"/>
</dbReference>
<feature type="region of interest" description="Disordered" evidence="5">
    <location>
        <begin position="1014"/>
        <end position="1049"/>
    </location>
</feature>
<keyword evidence="6" id="KW-1133">Transmembrane helix</keyword>
<evidence type="ECO:0000259" key="7">
    <source>
        <dbReference type="PROSITE" id="PS50021"/>
    </source>
</evidence>
<dbReference type="InterPro" id="IPR003961">
    <property type="entry name" value="FN3_dom"/>
</dbReference>
<comment type="subunit">
    <text evidence="4">The IL7 receptor is a heterodimer of IL7R and IL2RG. The TSLP receptor is a heterodimer of CRLF2 and IL7R. Interacts with CD53.</text>
</comment>
<keyword evidence="10" id="KW-1185">Reference proteome</keyword>
<dbReference type="InterPro" id="IPR003531">
    <property type="entry name" value="Hempt_rcpt_S_F1_CS"/>
</dbReference>
<name>L9JTG1_TUPCH</name>
<dbReference type="Pfam" id="PF00406">
    <property type="entry name" value="ADK"/>
    <property type="match status" value="1"/>
</dbReference>
<dbReference type="GO" id="GO:0002177">
    <property type="term" value="C:manchette"/>
    <property type="evidence" value="ECO:0007669"/>
    <property type="project" value="TreeGrafter"/>
</dbReference>